<feature type="transmembrane region" description="Helical" evidence="1">
    <location>
        <begin position="287"/>
        <end position="305"/>
    </location>
</feature>
<feature type="transmembrane region" description="Helical" evidence="1">
    <location>
        <begin position="121"/>
        <end position="138"/>
    </location>
</feature>
<dbReference type="Proteomes" id="UP000468901">
    <property type="component" value="Unassembled WGS sequence"/>
</dbReference>
<proteinExistence type="predicted"/>
<comment type="caution">
    <text evidence="2">The sequence shown here is derived from an EMBL/GenBank/DDBJ whole genome shotgun (WGS) entry which is preliminary data.</text>
</comment>
<evidence type="ECO:0000256" key="1">
    <source>
        <dbReference type="SAM" id="Phobius"/>
    </source>
</evidence>
<keyword evidence="1" id="KW-0472">Membrane</keyword>
<feature type="transmembrane region" description="Helical" evidence="1">
    <location>
        <begin position="30"/>
        <end position="52"/>
    </location>
</feature>
<dbReference type="RefSeq" id="WP_152217677.1">
    <property type="nucleotide sequence ID" value="NZ_WESC01000031.1"/>
</dbReference>
<feature type="transmembrane region" description="Helical" evidence="1">
    <location>
        <begin position="144"/>
        <end position="161"/>
    </location>
</feature>
<keyword evidence="1" id="KW-0812">Transmembrane</keyword>
<feature type="transmembrane region" description="Helical" evidence="1">
    <location>
        <begin position="349"/>
        <end position="365"/>
    </location>
</feature>
<keyword evidence="3" id="KW-1185">Reference proteome</keyword>
<feature type="transmembrane region" description="Helical" evidence="1">
    <location>
        <begin position="81"/>
        <end position="109"/>
    </location>
</feature>
<dbReference type="EMBL" id="WESC01000031">
    <property type="protein sequence ID" value="KAB7738386.1"/>
    <property type="molecule type" value="Genomic_DNA"/>
</dbReference>
<accession>A0A6N6VCH7</accession>
<evidence type="ECO:0008006" key="4">
    <source>
        <dbReference type="Google" id="ProtNLM"/>
    </source>
</evidence>
<protein>
    <recommendedName>
        <fullName evidence="4">Glycosyltransferase RgtA/B/C/D-like domain-containing protein</fullName>
    </recommendedName>
</protein>
<evidence type="ECO:0000313" key="2">
    <source>
        <dbReference type="EMBL" id="KAB7738386.1"/>
    </source>
</evidence>
<feature type="transmembrane region" description="Helical" evidence="1">
    <location>
        <begin position="221"/>
        <end position="240"/>
    </location>
</feature>
<evidence type="ECO:0000313" key="3">
    <source>
        <dbReference type="Proteomes" id="UP000468901"/>
    </source>
</evidence>
<feature type="transmembrane region" description="Helical" evidence="1">
    <location>
        <begin position="168"/>
        <end position="185"/>
    </location>
</feature>
<feature type="transmembrane region" description="Helical" evidence="1">
    <location>
        <begin position="312"/>
        <end position="329"/>
    </location>
</feature>
<gene>
    <name evidence="2" type="ORF">F2P47_17475</name>
</gene>
<reference evidence="2 3" key="1">
    <citation type="submission" date="2019-09" db="EMBL/GenBank/DDBJ databases">
        <title>Parvibaculum sedimenti sp. nov., isolated from sediment.</title>
        <authorList>
            <person name="Wang Y."/>
        </authorList>
    </citation>
    <scope>NUCLEOTIDE SEQUENCE [LARGE SCALE GENOMIC DNA]</scope>
    <source>
        <strain evidence="2 3">HXT-9</strain>
    </source>
</reference>
<keyword evidence="1" id="KW-1133">Transmembrane helix</keyword>
<feature type="transmembrane region" description="Helical" evidence="1">
    <location>
        <begin position="191"/>
        <end position="209"/>
    </location>
</feature>
<sequence>MASVMNAPHIDFRPSDSADFLSAAIKNYGVIFFAAYALTFVVYSYFFTSIIFTNHTFPNAFIYDYPSYKTLGEGRWFADMLISLFGGAGIQSLEMIVAAGVQAINGILFSTFMGLRRKEEIFLATAFICVHPTFLDYYSFSADHIAFTFGDTLALTGALALQRSPKQPRAFVLATLCFVLSLAAYQPKIGLIALLLALLLMQISIGAGFEAARPVNFREFALRAALAAGSFIVAVLVYFISTKLTVVYDSGFRTHLNGLGAILVQFGNSYSSIYDVTYANVDYLPRSFRLLPAISVLFGIGVVILKAWQRGPIWAAIAAALTLLIPPALKLAKIINDQTWDHSGRIEAPFAYASLFFLAAILLTARGRRLAMAALVLYIYFFAVLGSQETNTAAFKSVYDMNRINRIVVRAEPFLLSRKQTPVVVIGDMKDNFLDRFRQYQNTTFSSQVRTEAFASYRQVEIMNFFLGHYGFASPTMAEVKAAIAGATGRKPWPDSEAVYFNGESIVIILEPYVTGTSVTWASDDQSR</sequence>
<dbReference type="AlphaFoldDB" id="A0A6N6VCH7"/>
<name>A0A6N6VCH7_9HYPH</name>
<feature type="transmembrane region" description="Helical" evidence="1">
    <location>
        <begin position="370"/>
        <end position="387"/>
    </location>
</feature>
<organism evidence="2 3">
    <name type="scientific">Parvibaculum sedimenti</name>
    <dbReference type="NCBI Taxonomy" id="2608632"/>
    <lineage>
        <taxon>Bacteria</taxon>
        <taxon>Pseudomonadati</taxon>
        <taxon>Pseudomonadota</taxon>
        <taxon>Alphaproteobacteria</taxon>
        <taxon>Hyphomicrobiales</taxon>
        <taxon>Parvibaculaceae</taxon>
        <taxon>Parvibaculum</taxon>
    </lineage>
</organism>